<dbReference type="PANTHER" id="PTHR21310:SF15">
    <property type="entry name" value="AMINOGLYCOSIDE PHOSPHOTRANSFERASE DOMAIN-CONTAINING PROTEIN"/>
    <property type="match status" value="1"/>
</dbReference>
<keyword evidence="3" id="KW-1185">Reference proteome</keyword>
<evidence type="ECO:0000313" key="3">
    <source>
        <dbReference type="Proteomes" id="UP000286268"/>
    </source>
</evidence>
<organism evidence="2 3">
    <name type="scientific">Clostridium manihotivorum</name>
    <dbReference type="NCBI Taxonomy" id="2320868"/>
    <lineage>
        <taxon>Bacteria</taxon>
        <taxon>Bacillati</taxon>
        <taxon>Bacillota</taxon>
        <taxon>Clostridia</taxon>
        <taxon>Eubacteriales</taxon>
        <taxon>Clostridiaceae</taxon>
        <taxon>Clostridium</taxon>
    </lineage>
</organism>
<protein>
    <submittedName>
        <fullName evidence="2">Aminoglycoside phosphotransferase family protein</fullName>
    </submittedName>
</protein>
<dbReference type="InterPro" id="IPR011009">
    <property type="entry name" value="Kinase-like_dom_sf"/>
</dbReference>
<dbReference type="GO" id="GO:0016740">
    <property type="term" value="F:transferase activity"/>
    <property type="evidence" value="ECO:0007669"/>
    <property type="project" value="UniProtKB-KW"/>
</dbReference>
<keyword evidence="2" id="KW-0808">Transferase</keyword>
<dbReference type="InterPro" id="IPR051678">
    <property type="entry name" value="AGP_Transferase"/>
</dbReference>
<dbReference type="AlphaFoldDB" id="A0A410DW18"/>
<dbReference type="Pfam" id="PF01636">
    <property type="entry name" value="APH"/>
    <property type="match status" value="1"/>
</dbReference>
<dbReference type="EMBL" id="CP025746">
    <property type="protein sequence ID" value="QAA33463.1"/>
    <property type="molecule type" value="Genomic_DNA"/>
</dbReference>
<evidence type="ECO:0000313" key="2">
    <source>
        <dbReference type="EMBL" id="QAA33463.1"/>
    </source>
</evidence>
<name>A0A410DW18_9CLOT</name>
<dbReference type="RefSeq" id="WP_128214186.1">
    <property type="nucleotide sequence ID" value="NZ_CP025746.1"/>
</dbReference>
<dbReference type="SUPFAM" id="SSF56112">
    <property type="entry name" value="Protein kinase-like (PK-like)"/>
    <property type="match status" value="1"/>
</dbReference>
<accession>A0A410DW18</accession>
<dbReference type="OrthoDB" id="2568768at2"/>
<dbReference type="PANTHER" id="PTHR21310">
    <property type="entry name" value="AMINOGLYCOSIDE PHOSPHOTRANSFERASE-RELATED-RELATED"/>
    <property type="match status" value="1"/>
</dbReference>
<gene>
    <name evidence="2" type="ORF">C1I91_18425</name>
</gene>
<proteinExistence type="predicted"/>
<sequence>MDNIKKPDLSIDEVGGLLQIIVRSKIDNIKEASSGKIKRVYFFNFQNKEYVICFAKDNTEFEVESYLQDRFDKAKIPSPKVLNKGCYKDYYYAISEKLYGIPICDLDKEEVESSLPSIMDTLKNIHSIDISSTLGYGWLNSNKNGQFKTFEEFLRHFFSKEIQGFWKDWYELFEKSFLDYEVFMELYRKMIKLAPYCEGKRYLVHSDFHYNNVLVSNSKVTGVIDWGGVSYLDYFFDISKIVLEFSEHDLFNRFCEFYKQNDFDVSHARERFLCATICHSLDGMRFYAKLGKEDVYKNILKNVLALIDIYQE</sequence>
<feature type="domain" description="Aminoglycoside phosphotransferase" evidence="1">
    <location>
        <begin position="29"/>
        <end position="243"/>
    </location>
</feature>
<dbReference type="Gene3D" id="3.30.200.150">
    <property type="match status" value="1"/>
</dbReference>
<reference evidence="2 3" key="1">
    <citation type="submission" date="2018-01" db="EMBL/GenBank/DDBJ databases">
        <title>Genome Sequencing and Assembly of Anaerobacter polyendosporus strain CT4.</title>
        <authorList>
            <person name="Tachaapaikoon C."/>
            <person name="Sutheeworapong S."/>
            <person name="Jenjaroenpun P."/>
            <person name="Wongsurawat T."/>
            <person name="Nookeaw I."/>
            <person name="Cheawchanlertfa P."/>
            <person name="Kosugi A."/>
            <person name="Cheevadhanarak S."/>
            <person name="Ratanakhanokchai K."/>
        </authorList>
    </citation>
    <scope>NUCLEOTIDE SEQUENCE [LARGE SCALE GENOMIC DNA]</scope>
    <source>
        <strain evidence="2 3">CT4</strain>
    </source>
</reference>
<dbReference type="InterPro" id="IPR002575">
    <property type="entry name" value="Aminoglycoside_PTrfase"/>
</dbReference>
<dbReference type="KEGG" id="cmah:C1I91_18425"/>
<dbReference type="Gene3D" id="3.90.1200.10">
    <property type="match status" value="1"/>
</dbReference>
<dbReference type="Proteomes" id="UP000286268">
    <property type="component" value="Chromosome"/>
</dbReference>
<evidence type="ECO:0000259" key="1">
    <source>
        <dbReference type="Pfam" id="PF01636"/>
    </source>
</evidence>